<dbReference type="HOGENOM" id="CLU_1161296_0_0_1"/>
<protein>
    <submittedName>
        <fullName evidence="2">Uncharacterized protein</fullName>
    </submittedName>
</protein>
<gene>
    <name evidence="2" type="ORF">JAAARDRAFT_668666</name>
</gene>
<dbReference type="AlphaFoldDB" id="A0A067PX70"/>
<dbReference type="InParanoid" id="A0A067PX70"/>
<name>A0A067PX70_9AGAM</name>
<evidence type="ECO:0000256" key="1">
    <source>
        <dbReference type="SAM" id="MobiDB-lite"/>
    </source>
</evidence>
<evidence type="ECO:0000313" key="3">
    <source>
        <dbReference type="Proteomes" id="UP000027265"/>
    </source>
</evidence>
<feature type="compositionally biased region" description="Polar residues" evidence="1">
    <location>
        <begin position="175"/>
        <end position="186"/>
    </location>
</feature>
<organism evidence="2 3">
    <name type="scientific">Jaapia argillacea MUCL 33604</name>
    <dbReference type="NCBI Taxonomy" id="933084"/>
    <lineage>
        <taxon>Eukaryota</taxon>
        <taxon>Fungi</taxon>
        <taxon>Dikarya</taxon>
        <taxon>Basidiomycota</taxon>
        <taxon>Agaricomycotina</taxon>
        <taxon>Agaricomycetes</taxon>
        <taxon>Agaricomycetidae</taxon>
        <taxon>Jaapiales</taxon>
        <taxon>Jaapiaceae</taxon>
        <taxon>Jaapia</taxon>
    </lineage>
</organism>
<sequence length="239" mass="26360">MDQPTTTSPVRAQALQWENFQEPTTRVWSPGVVFHVGSRCGIPYSDGSVDQYQCLETHTSSDSFDPRIAPSRWKRLRSSRNGPISSATSLPKNYKFVPRGIVRADINVPSGGIPATAQVWNTGVEYEESSYCCLMMPDGKVQLFKCIRAHTSSESKKPTDQRGAPYWIIAGRQNLVRTSPRTSPRTAPSHQRPSTSPSSSSSPSDGYFPPFAATPSTEPPPRPRRRSSDDICTGQVTRS</sequence>
<reference evidence="3" key="1">
    <citation type="journal article" date="2014" name="Proc. Natl. Acad. Sci. U.S.A.">
        <title>Extensive sampling of basidiomycete genomes demonstrates inadequacy of the white-rot/brown-rot paradigm for wood decay fungi.</title>
        <authorList>
            <person name="Riley R."/>
            <person name="Salamov A.A."/>
            <person name="Brown D.W."/>
            <person name="Nagy L.G."/>
            <person name="Floudas D."/>
            <person name="Held B.W."/>
            <person name="Levasseur A."/>
            <person name="Lombard V."/>
            <person name="Morin E."/>
            <person name="Otillar R."/>
            <person name="Lindquist E.A."/>
            <person name="Sun H."/>
            <person name="LaButti K.M."/>
            <person name="Schmutz J."/>
            <person name="Jabbour D."/>
            <person name="Luo H."/>
            <person name="Baker S.E."/>
            <person name="Pisabarro A.G."/>
            <person name="Walton J.D."/>
            <person name="Blanchette R.A."/>
            <person name="Henrissat B."/>
            <person name="Martin F."/>
            <person name="Cullen D."/>
            <person name="Hibbett D.S."/>
            <person name="Grigoriev I.V."/>
        </authorList>
    </citation>
    <scope>NUCLEOTIDE SEQUENCE [LARGE SCALE GENOMIC DNA]</scope>
    <source>
        <strain evidence="3">MUCL 33604</strain>
    </source>
</reference>
<evidence type="ECO:0000313" key="2">
    <source>
        <dbReference type="EMBL" id="KDQ58450.1"/>
    </source>
</evidence>
<feature type="region of interest" description="Disordered" evidence="1">
    <location>
        <begin position="171"/>
        <end position="239"/>
    </location>
</feature>
<feature type="compositionally biased region" description="Low complexity" evidence="1">
    <location>
        <begin position="188"/>
        <end position="210"/>
    </location>
</feature>
<keyword evidence="3" id="KW-1185">Reference proteome</keyword>
<proteinExistence type="predicted"/>
<dbReference type="Gene3D" id="2.10.10.90">
    <property type="match status" value="1"/>
</dbReference>
<accession>A0A067PX70</accession>
<dbReference type="Proteomes" id="UP000027265">
    <property type="component" value="Unassembled WGS sequence"/>
</dbReference>
<dbReference type="EMBL" id="KL197717">
    <property type="protein sequence ID" value="KDQ58450.1"/>
    <property type="molecule type" value="Genomic_DNA"/>
</dbReference>